<dbReference type="InterPro" id="IPR001173">
    <property type="entry name" value="Glyco_trans_2-like"/>
</dbReference>
<evidence type="ECO:0000259" key="1">
    <source>
        <dbReference type="Pfam" id="PF00535"/>
    </source>
</evidence>
<dbReference type="EC" id="2.4.-.-" evidence="2"/>
<name>A0ABT7V4C7_9ACTN</name>
<dbReference type="InterPro" id="IPR029044">
    <property type="entry name" value="Nucleotide-diphossugar_trans"/>
</dbReference>
<sequence>MPHFTPTMPDVSVLMVAHDAEKTVRRAVESIQNQTLRNLELIVVDAGSSDSTLRQLETMSERDIRVEVVRAGACSRQEGLDLALERARGTYLAVMDPDAVMRPTMLSAMLALASDKSLDLVIGGFTLALSDRGTPLGERAVATEDVSYPTQHDFRADSWRLLSSGQLLPASAKLFSRAWVTSCGARFSADPQTDHAFVAGVLRDVERVGVLSGECCRVERALVPPRRIGGVPNSYLRLEREHNVLLGLYRHWGLDGDAASMGTLQNRYVEQLVACVEEVCGSRAGSSAAEQRRVVSAMLGTEHARLAVSVARPMGSHVRSMLVPIRSQNVALVCAQARLLSLLWHGRATDMVPDLFV</sequence>
<reference evidence="2 3" key="3">
    <citation type="submission" date="2023-06" db="EMBL/GenBank/DDBJ databases">
        <authorList>
            <person name="Zeman M."/>
            <person name="Kubasova T."/>
            <person name="Jahodarova E."/>
            <person name="Nykrynova M."/>
            <person name="Rychlik I."/>
        </authorList>
    </citation>
    <scope>NUCLEOTIDE SEQUENCE [LARGE SCALE GENOMIC DNA]</scope>
    <source>
        <strain evidence="2 3">153_Feed</strain>
    </source>
</reference>
<keyword evidence="2" id="KW-0808">Transferase</keyword>
<protein>
    <submittedName>
        <fullName evidence="2">Glycosyltransferase family 2 protein</fullName>
        <ecNumber evidence="2">2.4.-.-</ecNumber>
    </submittedName>
</protein>
<feature type="domain" description="Glycosyltransferase 2-like" evidence="1">
    <location>
        <begin position="12"/>
        <end position="129"/>
    </location>
</feature>
<organism evidence="2 3">
    <name type="scientific">Thermophilibacter provencensis</name>
    <dbReference type="NCBI Taxonomy" id="1852386"/>
    <lineage>
        <taxon>Bacteria</taxon>
        <taxon>Bacillati</taxon>
        <taxon>Actinomycetota</taxon>
        <taxon>Coriobacteriia</taxon>
        <taxon>Coriobacteriales</taxon>
        <taxon>Atopobiaceae</taxon>
        <taxon>Thermophilibacter</taxon>
    </lineage>
</organism>
<dbReference type="Gene3D" id="3.90.550.10">
    <property type="entry name" value="Spore Coat Polysaccharide Biosynthesis Protein SpsA, Chain A"/>
    <property type="match status" value="1"/>
</dbReference>
<dbReference type="Proteomes" id="UP001529256">
    <property type="component" value="Unassembled WGS sequence"/>
</dbReference>
<dbReference type="EMBL" id="JAUDEA010000010">
    <property type="protein sequence ID" value="MDM8271453.1"/>
    <property type="molecule type" value="Genomic_DNA"/>
</dbReference>
<keyword evidence="2" id="KW-0328">Glycosyltransferase</keyword>
<evidence type="ECO:0000313" key="3">
    <source>
        <dbReference type="Proteomes" id="UP001529256"/>
    </source>
</evidence>
<reference evidence="2 3" key="2">
    <citation type="submission" date="2023-06" db="EMBL/GenBank/DDBJ databases">
        <title>Identification and characterization of horizontal gene transfer across gut microbiota members of farm animals based on homology search.</title>
        <authorList>
            <person name="Schwarzerova J."/>
            <person name="Nykrynova M."/>
            <person name="Jureckova K."/>
            <person name="Cejkova D."/>
            <person name="Rychlik I."/>
        </authorList>
    </citation>
    <scope>NUCLEOTIDE SEQUENCE [LARGE SCALE GENOMIC DNA]</scope>
    <source>
        <strain evidence="2 3">153_Feed</strain>
    </source>
</reference>
<evidence type="ECO:0000313" key="2">
    <source>
        <dbReference type="EMBL" id="MDM8271453.1"/>
    </source>
</evidence>
<dbReference type="Pfam" id="PF00535">
    <property type="entry name" value="Glycos_transf_2"/>
    <property type="match status" value="1"/>
</dbReference>
<keyword evidence="3" id="KW-1185">Reference proteome</keyword>
<dbReference type="SUPFAM" id="SSF53448">
    <property type="entry name" value="Nucleotide-diphospho-sugar transferases"/>
    <property type="match status" value="1"/>
</dbReference>
<dbReference type="PANTHER" id="PTHR43685">
    <property type="entry name" value="GLYCOSYLTRANSFERASE"/>
    <property type="match status" value="1"/>
</dbReference>
<dbReference type="InterPro" id="IPR050834">
    <property type="entry name" value="Glycosyltransf_2"/>
</dbReference>
<reference evidence="3" key="1">
    <citation type="submission" date="2023-06" db="EMBL/GenBank/DDBJ databases">
        <title>Identification and characterization of horizontal gene transfer across gut microbiota members of farm animals based on homology search.</title>
        <authorList>
            <person name="Zeman M."/>
            <person name="Kubasova T."/>
            <person name="Jahodarova E."/>
            <person name="Nykrynova M."/>
            <person name="Rychlik I."/>
        </authorList>
    </citation>
    <scope>NUCLEOTIDE SEQUENCE [LARGE SCALE GENOMIC DNA]</scope>
    <source>
        <strain evidence="3">153_Feed</strain>
    </source>
</reference>
<dbReference type="PANTHER" id="PTHR43685:SF2">
    <property type="entry name" value="GLYCOSYLTRANSFERASE 2-LIKE DOMAIN-CONTAINING PROTEIN"/>
    <property type="match status" value="1"/>
</dbReference>
<comment type="caution">
    <text evidence="2">The sequence shown here is derived from an EMBL/GenBank/DDBJ whole genome shotgun (WGS) entry which is preliminary data.</text>
</comment>
<proteinExistence type="predicted"/>
<dbReference type="RefSeq" id="WP_289511538.1">
    <property type="nucleotide sequence ID" value="NZ_JAUDEA010000010.1"/>
</dbReference>
<accession>A0ABT7V4C7</accession>
<gene>
    <name evidence="2" type="ORF">QUW25_07205</name>
</gene>
<dbReference type="GO" id="GO:0016757">
    <property type="term" value="F:glycosyltransferase activity"/>
    <property type="evidence" value="ECO:0007669"/>
    <property type="project" value="UniProtKB-KW"/>
</dbReference>
<dbReference type="CDD" id="cd00761">
    <property type="entry name" value="Glyco_tranf_GTA_type"/>
    <property type="match status" value="1"/>
</dbReference>